<dbReference type="InterPro" id="IPR050708">
    <property type="entry name" value="T6SS_VgrG/RHS"/>
</dbReference>
<evidence type="ECO:0000313" key="4">
    <source>
        <dbReference type="Proteomes" id="UP000010931"/>
    </source>
</evidence>
<comment type="caution">
    <text evidence="3">The sequence shown here is derived from an EMBL/GenBank/DDBJ whole genome shotgun (WGS) entry which is preliminary data.</text>
</comment>
<organism evidence="3 4">
    <name type="scientific">Streptomyces turgidiscabies (strain Car8)</name>
    <dbReference type="NCBI Taxonomy" id="698760"/>
    <lineage>
        <taxon>Bacteria</taxon>
        <taxon>Bacillati</taxon>
        <taxon>Actinomycetota</taxon>
        <taxon>Actinomycetes</taxon>
        <taxon>Kitasatosporales</taxon>
        <taxon>Streptomycetaceae</taxon>
        <taxon>Streptomyces</taxon>
    </lineage>
</organism>
<keyword evidence="2" id="KW-0732">Signal</keyword>
<feature type="region of interest" description="Disordered" evidence="1">
    <location>
        <begin position="220"/>
        <end position="241"/>
    </location>
</feature>
<dbReference type="EMBL" id="AEJB01000208">
    <property type="protein sequence ID" value="ELP68602.1"/>
    <property type="molecule type" value="Genomic_DNA"/>
</dbReference>
<accession>L7FBJ2</accession>
<proteinExistence type="predicted"/>
<feature type="region of interest" description="Disordered" evidence="1">
    <location>
        <begin position="1931"/>
        <end position="1953"/>
    </location>
</feature>
<dbReference type="PANTHER" id="PTHR32305">
    <property type="match status" value="1"/>
</dbReference>
<sequence>MERDVRRRRAPVVAVVCMALAASAGLAVPAAHAAGGGLGKPAVPKQRVDKVQTNTGPGAKKARAQVARTKAANAAQAERARAQQHSAWPTAATATGQIPGQGAAKLTAGGLPVTVTPAPGTNPIAGQVQVRVLGQQQARAAGIRGVLLTASATEPGSAQVSVDYSAFASAYGGDWSGRLRLVQLPACVLTTPQKTSCRTETLLVSHNNFGEQTLTAKVGLGEADRDADTERASRSAPRTSLMAADTAASATVLAATAAAGKSASGAGDYAASKLSASSSWEAGRSSGAFTWSYPLATPPAAAGPSPDLSLSYDSGSVDGRTASTNNQGSVVGEGFDDVASSYVERSYASCDDDGQDGKYDQCWKYDNASLVLNGKSTELVKDDTTGVWHLKDDDASTVTHSTGADNGDNDGEYWTVITGDGTKYVFGLDKLPGADTQRTNSVWTEPVFGDDSGEPGYDQGSTFAGRSLTQAWRWNLDYVVDLHGNAMSYWYTAETNYYAKNGASTGTAQYTRGGYLTKILYGQNKDTLFTGTASDEVTFGYDERCTASDCSSLTSSTSSNWPDVPFDSICASGADCNASGPDFFTRKRLTSVDTYAWSATSSTYTAVDSWALTQQFLDPGDIGNSTDQSLVLKSVQHAGKNGTAISLDPVTFTYQMRENRVDSSTDNILPLNRPRIASVTSETGAITSVTLSDPECVRSSNMPSSEDNDTKSCYPVYWHINGATEASLDWFNKYRVLDVITSDPTGLGETTENHYSYSGPAWHHDNDPLTPANERTWSDWRGYRTVTALKGASTETQSKTVSVYLQGMDGDKQKDGTTRSVSVPGVGFAGLSVPDQTDSDRFSGFTREQITYNGSTPVTVTVNDPWSSRTASQQKSYANIEAYFIRTYKTQTSTYLSTAAAWRTRSITNSFDSYGMPTSVYDAGDTAVTGDETCARTWYARNATLGINSLVSRTRAVGRACSTAETDLSLPTSAGTRQDVLSDTATVYDDTTATAWTATQTPTLGDASWTGRASAYPATATSGERYPTSWLTVAKTTYDTLGRPLTVTDAAGNVTSSLYTPTTTGPLTKVTITDPKSQKSYTYLDYARGTTVKSYDVNTKLTESTYDALGRATAVWLPNRSRSGGYGANYTYAYSVSNKTPSWSSTSTIRGEGVYNTTYTIYDSLLRPLQTQSPTANGGRLLTDTRYDSRGLAYETYADVFDSTATPSGTYARAEYGGAPKQTDTVFDGAERPTTSTLYVYGVKKWSTATGYTGDSTATSAVTGGSAVRTITDVFGRTTERREYSGTDPADTAYGAGVGSAYTSTKYTYTRDSKPDTITGTDGAQWSYTYDLFARQTTATDPDEGKTTTSYTDLDQIAATTDSRNTTLLYGYDVLGRTTDEWQTSKTDADKLAHWAYDNLVKGQLDSATGYVGGVAGTAYTRKVTAYDSLYRPTTTQLVLPSTDALVTSGAVAATLTSSTYYNLDGTQQYVSEPAAGGMAAETVDTGYDAVGLPTTVSGASDYLLGAGYSAIGQTDQLTLGTSSADGTKKAYITNTWEEGTDRLKQSAVTDQTHNYELQELNYSYDDAGNVTSITDPTTLGGAGKADDQCFTYDGHQRLTQAWTPSTADCSASGRSTANLGGAAPYWTSYTYTDSGLRTTDTTHTSAGDTARTYCYSATRPHALTVTTTASSCTGVTAAYSYDTTGNTTGRPNGTDTQTLTWNPEGQLDTLTEKTGSGIAKGTTSHVYDADGGLLIRRNVGGETVLYLDGGTEIHLDTSTSTPKYWAQRYYTVGGSPIALRSNKSGTSTLTWLATDQHGTSSLAIDAATQAVTKRYTTAFGGPRAGGTGTWPDDKAFLGASADSGTGLTHLGAREYDPSTGRFISVDPLLNLAEQQSLNGYTYSNNNPATLADPAGTDPCGGLKCGHEGDKCSDAAIYCYAAKADGTADTTGAVPSGGGTASTTSTGTVKKLNSPKLPTASLSTVGAAAAGASLYREAMKAVAAYLGKNSWAYSRFTLVLSRVYVDTVDGIVPRIIGFVSKGGIDQKLLDILTEMEVTVYRAESDSGKGHAEDSARDFKNDTVRQVEDLGGEITEVDNAYVTNRVCSEHCGRSLTEFIGKPGVEVTEGSHGYLEGRVVNEGTLEEFRDVYGAGRAIDVMTKAMEAGFISEGVGMEDEEK</sequence>
<dbReference type="PATRIC" id="fig|698760.3.peg.2754"/>
<dbReference type="InterPro" id="IPR022385">
    <property type="entry name" value="Rhs_assc_core"/>
</dbReference>
<dbReference type="PANTHER" id="PTHR32305:SF17">
    <property type="entry name" value="TRNA NUCLEASE WAPA"/>
    <property type="match status" value="1"/>
</dbReference>
<evidence type="ECO:0000313" key="3">
    <source>
        <dbReference type="EMBL" id="ELP68602.1"/>
    </source>
</evidence>
<dbReference type="NCBIfam" id="TIGR03696">
    <property type="entry name" value="Rhs_assc_core"/>
    <property type="match status" value="1"/>
</dbReference>
<protein>
    <recommendedName>
        <fullName evidence="5">RHS repeat-associated core domain protein</fullName>
    </recommendedName>
</protein>
<reference evidence="3 4" key="1">
    <citation type="journal article" date="2011" name="Plasmid">
        <title>Streptomyces turgidiscabies Car8 contains a modular pathogenicity island that shares virulence genes with other actinobacterial plant pathogens.</title>
        <authorList>
            <person name="Huguet-Tapia J.C."/>
            <person name="Badger J.H."/>
            <person name="Loria R."/>
            <person name="Pettis G.S."/>
        </authorList>
    </citation>
    <scope>NUCLEOTIDE SEQUENCE [LARGE SCALE GENOMIC DNA]</scope>
    <source>
        <strain evidence="3 4">Car8</strain>
    </source>
</reference>
<evidence type="ECO:0000256" key="2">
    <source>
        <dbReference type="SAM" id="SignalP"/>
    </source>
</evidence>
<evidence type="ECO:0000256" key="1">
    <source>
        <dbReference type="SAM" id="MobiDB-lite"/>
    </source>
</evidence>
<evidence type="ECO:0008006" key="5">
    <source>
        <dbReference type="Google" id="ProtNLM"/>
    </source>
</evidence>
<name>L7FBJ2_STRT8</name>
<dbReference type="STRING" id="85558.T45_00276"/>
<feature type="compositionally biased region" description="Basic and acidic residues" evidence="1">
    <location>
        <begin position="222"/>
        <end position="233"/>
    </location>
</feature>
<feature type="chain" id="PRO_5003973702" description="RHS repeat-associated core domain protein" evidence="2">
    <location>
        <begin position="34"/>
        <end position="2159"/>
    </location>
</feature>
<keyword evidence="4" id="KW-1185">Reference proteome</keyword>
<dbReference type="Gene3D" id="2.180.10.10">
    <property type="entry name" value="RHS repeat-associated core"/>
    <property type="match status" value="1"/>
</dbReference>
<feature type="signal peptide" evidence="2">
    <location>
        <begin position="1"/>
        <end position="33"/>
    </location>
</feature>
<dbReference type="Proteomes" id="UP000010931">
    <property type="component" value="Unassembled WGS sequence"/>
</dbReference>
<gene>
    <name evidence="3" type="ORF">STRTUCAR8_03597</name>
</gene>
<feature type="region of interest" description="Disordered" evidence="1">
    <location>
        <begin position="300"/>
        <end position="333"/>
    </location>
</feature>